<evidence type="ECO:0000313" key="4">
    <source>
        <dbReference type="EMBL" id="KAF9529870.1"/>
    </source>
</evidence>
<sequence length="269" mass="30207">MVANNGNNKGLFSGAIMESGSPIPLSEVQTRWFDFLANATNCSTAADRLDCLRKVPDEILMDRINQSPHIFSYEALNLPWTPMVDGKFLVQDPFIAVQQGKYTKIPFITGDDEDEGTRLLVSVFGYGSLNVTTEALFLAYIKSTLLPDATQDQLRDIVQAYPEDPAQIKRLAAFHGHFYFQAPRRFFLQTASKTQSTYAYRYLRGATSPGLGSYHGADTSEFFRTKNPDYAVMDSAVFFTSHQDPNAPKSSISLLANITWPKWTWMNLD</sequence>
<gene>
    <name evidence="4" type="ORF">CPB83DRAFT_834730</name>
</gene>
<proteinExistence type="inferred from homology"/>
<protein>
    <submittedName>
        <fullName evidence="4">Alpha/Beta hydrolase protein</fullName>
    </submittedName>
</protein>
<dbReference type="InterPro" id="IPR002018">
    <property type="entry name" value="CarbesteraseB"/>
</dbReference>
<dbReference type="AlphaFoldDB" id="A0A9P6EJ65"/>
<dbReference type="InterPro" id="IPR050654">
    <property type="entry name" value="AChE-related_enzymes"/>
</dbReference>
<comment type="similarity">
    <text evidence="1">Belongs to the type-B carboxylesterase/lipase family.</text>
</comment>
<comment type="caution">
    <text evidence="4">The sequence shown here is derived from an EMBL/GenBank/DDBJ whole genome shotgun (WGS) entry which is preliminary data.</text>
</comment>
<dbReference type="Proteomes" id="UP000807306">
    <property type="component" value="Unassembled WGS sequence"/>
</dbReference>
<organism evidence="4 5">
    <name type="scientific">Crepidotus variabilis</name>
    <dbReference type="NCBI Taxonomy" id="179855"/>
    <lineage>
        <taxon>Eukaryota</taxon>
        <taxon>Fungi</taxon>
        <taxon>Dikarya</taxon>
        <taxon>Basidiomycota</taxon>
        <taxon>Agaricomycotina</taxon>
        <taxon>Agaricomycetes</taxon>
        <taxon>Agaricomycetidae</taxon>
        <taxon>Agaricales</taxon>
        <taxon>Agaricineae</taxon>
        <taxon>Crepidotaceae</taxon>
        <taxon>Crepidotus</taxon>
    </lineage>
</organism>
<reference evidence="4" key="1">
    <citation type="submission" date="2020-11" db="EMBL/GenBank/DDBJ databases">
        <authorList>
            <consortium name="DOE Joint Genome Institute"/>
            <person name="Ahrendt S."/>
            <person name="Riley R."/>
            <person name="Andreopoulos W."/>
            <person name="Labutti K."/>
            <person name="Pangilinan J."/>
            <person name="Ruiz-Duenas F.J."/>
            <person name="Barrasa J.M."/>
            <person name="Sanchez-Garcia M."/>
            <person name="Camarero S."/>
            <person name="Miyauchi S."/>
            <person name="Serrano A."/>
            <person name="Linde D."/>
            <person name="Babiker R."/>
            <person name="Drula E."/>
            <person name="Ayuso-Fernandez I."/>
            <person name="Pacheco R."/>
            <person name="Padilla G."/>
            <person name="Ferreira P."/>
            <person name="Barriuso J."/>
            <person name="Kellner H."/>
            <person name="Castanera R."/>
            <person name="Alfaro M."/>
            <person name="Ramirez L."/>
            <person name="Pisabarro A.G."/>
            <person name="Kuo A."/>
            <person name="Tritt A."/>
            <person name="Lipzen A."/>
            <person name="He G."/>
            <person name="Yan M."/>
            <person name="Ng V."/>
            <person name="Cullen D."/>
            <person name="Martin F."/>
            <person name="Rosso M.-N."/>
            <person name="Henrissat B."/>
            <person name="Hibbett D."/>
            <person name="Martinez A.T."/>
            <person name="Grigoriev I.V."/>
        </authorList>
    </citation>
    <scope>NUCLEOTIDE SEQUENCE</scope>
    <source>
        <strain evidence="4">CBS 506.95</strain>
    </source>
</reference>
<dbReference type="SUPFAM" id="SSF53474">
    <property type="entry name" value="alpha/beta-Hydrolases"/>
    <property type="match status" value="1"/>
</dbReference>
<dbReference type="PANTHER" id="PTHR43918">
    <property type="entry name" value="ACETYLCHOLINESTERASE"/>
    <property type="match status" value="1"/>
</dbReference>
<dbReference type="OrthoDB" id="408631at2759"/>
<evidence type="ECO:0000259" key="3">
    <source>
        <dbReference type="Pfam" id="PF00135"/>
    </source>
</evidence>
<evidence type="ECO:0000256" key="2">
    <source>
        <dbReference type="ARBA" id="ARBA00022801"/>
    </source>
</evidence>
<evidence type="ECO:0000256" key="1">
    <source>
        <dbReference type="ARBA" id="ARBA00005964"/>
    </source>
</evidence>
<keyword evidence="2 4" id="KW-0378">Hydrolase</keyword>
<evidence type="ECO:0000313" key="5">
    <source>
        <dbReference type="Proteomes" id="UP000807306"/>
    </source>
</evidence>
<dbReference type="EMBL" id="MU157843">
    <property type="protein sequence ID" value="KAF9529870.1"/>
    <property type="molecule type" value="Genomic_DNA"/>
</dbReference>
<dbReference type="PANTHER" id="PTHR43918:SF4">
    <property type="entry name" value="CARBOXYLIC ESTER HYDROLASE"/>
    <property type="match status" value="1"/>
</dbReference>
<accession>A0A9P6EJ65</accession>
<name>A0A9P6EJ65_9AGAR</name>
<dbReference type="Gene3D" id="3.40.50.1820">
    <property type="entry name" value="alpha/beta hydrolase"/>
    <property type="match status" value="1"/>
</dbReference>
<dbReference type="InterPro" id="IPR029058">
    <property type="entry name" value="AB_hydrolase_fold"/>
</dbReference>
<dbReference type="Pfam" id="PF00135">
    <property type="entry name" value="COesterase"/>
    <property type="match status" value="1"/>
</dbReference>
<feature type="domain" description="Carboxylesterase type B" evidence="3">
    <location>
        <begin position="8"/>
        <end position="224"/>
    </location>
</feature>
<keyword evidence="5" id="KW-1185">Reference proteome</keyword>
<dbReference type="GO" id="GO:0052689">
    <property type="term" value="F:carboxylic ester hydrolase activity"/>
    <property type="evidence" value="ECO:0007669"/>
    <property type="project" value="TreeGrafter"/>
</dbReference>